<evidence type="ECO:0000313" key="1">
    <source>
        <dbReference type="EMBL" id="CAK5051481.1"/>
    </source>
</evidence>
<protein>
    <submittedName>
        <fullName evidence="1">Uncharacterized protein</fullName>
    </submittedName>
</protein>
<reference evidence="1" key="1">
    <citation type="submission" date="2023-11" db="EMBL/GenBank/DDBJ databases">
        <authorList>
            <person name="Poullet M."/>
        </authorList>
    </citation>
    <scope>NUCLEOTIDE SEQUENCE</scope>
    <source>
        <strain evidence="1">E1834</strain>
    </source>
</reference>
<gene>
    <name evidence="1" type="ORF">MENTE1834_LOCUS13618</name>
</gene>
<dbReference type="EMBL" id="CAVMJV010000014">
    <property type="protein sequence ID" value="CAK5051481.1"/>
    <property type="molecule type" value="Genomic_DNA"/>
</dbReference>
<proteinExistence type="predicted"/>
<keyword evidence="2" id="KW-1185">Reference proteome</keyword>
<accession>A0ACB0YKR7</accession>
<organism evidence="1 2">
    <name type="scientific">Meloidogyne enterolobii</name>
    <name type="common">Root-knot nematode worm</name>
    <name type="synonym">Meloidogyne mayaguensis</name>
    <dbReference type="NCBI Taxonomy" id="390850"/>
    <lineage>
        <taxon>Eukaryota</taxon>
        <taxon>Metazoa</taxon>
        <taxon>Ecdysozoa</taxon>
        <taxon>Nematoda</taxon>
        <taxon>Chromadorea</taxon>
        <taxon>Rhabditida</taxon>
        <taxon>Tylenchina</taxon>
        <taxon>Tylenchomorpha</taxon>
        <taxon>Tylenchoidea</taxon>
        <taxon>Meloidogynidae</taxon>
        <taxon>Meloidogyninae</taxon>
        <taxon>Meloidogyne</taxon>
    </lineage>
</organism>
<dbReference type="Proteomes" id="UP001497535">
    <property type="component" value="Unassembled WGS sequence"/>
</dbReference>
<name>A0ACB0YKR7_MELEN</name>
<evidence type="ECO:0000313" key="2">
    <source>
        <dbReference type="Proteomes" id="UP001497535"/>
    </source>
</evidence>
<comment type="caution">
    <text evidence="1">The sequence shown here is derived from an EMBL/GenBank/DDBJ whole genome shotgun (WGS) entry which is preliminary data.</text>
</comment>
<sequence length="239" mass="27323">MSAEENQSINGSHLIHLTNRWIRIDEAYTCCNLKCINSNIANGICYTNGFVRVENDFSVRYFSTGDHLRDAAIIVYAENGFSREDALDVGYSLFYYEVTLTNMDNLAEDSFLIGLGEDNLDVYLMSNENSFTRKNIGRIPFDHNWSINDVIGCGIVYPPPYKKSGVPYVFFTINGSKIGKAIGLDYYTKNLIPMIRLERCSVTTNFGQDDFRYDANNHILHGEDMFGYNEWSDFDSFDN</sequence>